<dbReference type="GO" id="GO:0003723">
    <property type="term" value="F:RNA binding"/>
    <property type="evidence" value="ECO:0007669"/>
    <property type="project" value="UniProtKB-KW"/>
</dbReference>
<feature type="domain" description="Exoribonuclease phosphorolytic" evidence="5">
    <location>
        <begin position="12"/>
        <end position="141"/>
    </location>
</feature>
<dbReference type="InterPro" id="IPR020568">
    <property type="entry name" value="Ribosomal_Su5_D2-typ_SF"/>
</dbReference>
<dbReference type="GO" id="GO:0006402">
    <property type="term" value="P:mRNA catabolic process"/>
    <property type="evidence" value="ECO:0007669"/>
    <property type="project" value="InterPro"/>
</dbReference>
<dbReference type="InterPro" id="IPR015847">
    <property type="entry name" value="ExoRNase_PH_dom2"/>
</dbReference>
<dbReference type="Proteomes" id="UP000233325">
    <property type="component" value="Unassembled WGS sequence"/>
</dbReference>
<dbReference type="GO" id="GO:0004654">
    <property type="term" value="F:polyribonucleotide nucleotidyltransferase activity"/>
    <property type="evidence" value="ECO:0007669"/>
    <property type="project" value="UniProtKB-EC"/>
</dbReference>
<dbReference type="EMBL" id="PHAH01000052">
    <property type="protein sequence ID" value="PKM87203.1"/>
    <property type="molecule type" value="Genomic_DNA"/>
</dbReference>
<reference evidence="7 8" key="1">
    <citation type="journal article" date="2017" name="ISME J.">
        <title>Potential for microbial H2 and metal transformations associated with novel bacteria and archaea in deep terrestrial subsurface sediments.</title>
        <authorList>
            <person name="Hernsdorf A.W."/>
            <person name="Amano Y."/>
            <person name="Miyakawa K."/>
            <person name="Ise K."/>
            <person name="Suzuki Y."/>
            <person name="Anantharaman K."/>
            <person name="Probst A."/>
            <person name="Burstein D."/>
            <person name="Thomas B.C."/>
            <person name="Banfield J.F."/>
        </authorList>
    </citation>
    <scope>NUCLEOTIDE SEQUENCE [LARGE SCALE GENOMIC DNA]</scope>
    <source>
        <strain evidence="7">HGW-Falkowbacteria-2</strain>
    </source>
</reference>
<dbReference type="FunFam" id="3.30.230.70:FF:000001">
    <property type="entry name" value="Polyribonucleotide nucleotidyltransferase"/>
    <property type="match status" value="1"/>
</dbReference>
<comment type="caution">
    <text evidence="7">The sequence shown here is derived from an EMBL/GenBank/DDBJ whole genome shotgun (WGS) entry which is preliminary data.</text>
</comment>
<dbReference type="InterPro" id="IPR036345">
    <property type="entry name" value="ExoRNase_PH_dom2_sf"/>
</dbReference>
<evidence type="ECO:0000313" key="7">
    <source>
        <dbReference type="EMBL" id="PKM87203.1"/>
    </source>
</evidence>
<accession>A0A2N2DXK4</accession>
<keyword evidence="2 7" id="KW-0808">Transferase</keyword>
<evidence type="ECO:0000259" key="6">
    <source>
        <dbReference type="Pfam" id="PF03725"/>
    </source>
</evidence>
<dbReference type="GO" id="GO:0000175">
    <property type="term" value="F:3'-5'-RNA exonuclease activity"/>
    <property type="evidence" value="ECO:0007669"/>
    <property type="project" value="TreeGrafter"/>
</dbReference>
<dbReference type="PANTHER" id="PTHR11252:SF0">
    <property type="entry name" value="POLYRIBONUCLEOTIDE NUCLEOTIDYLTRANSFERASE 1, MITOCHONDRIAL"/>
    <property type="match status" value="1"/>
</dbReference>
<sequence>MEKIVSTDWLGRQLTIKTGKLALQADAAVLVQYGETVVMATVVQNKSLREGVDFFPLMVEFQEKLYAAGIIKGSRWIKREGRPTDDSVLTGRMIDRTIRPLFNQDDRRDIQVIITALSVDQENDHDIPSLIAASAALAISGADWRGPIGGVRVGMIENEFVFNPTYLEQAKSSLDLIVAGTKSKTIMIEAAGNEISEEIMLKAIIAGQEQMQPAIDLIEKLKKEVPAKE</sequence>
<dbReference type="Pfam" id="PF01138">
    <property type="entry name" value="RNase_PH"/>
    <property type="match status" value="1"/>
</dbReference>
<dbReference type="InterPro" id="IPR012162">
    <property type="entry name" value="PNPase"/>
</dbReference>
<dbReference type="PANTHER" id="PTHR11252">
    <property type="entry name" value="POLYRIBONUCLEOTIDE NUCLEOTIDYLTRANSFERASE"/>
    <property type="match status" value="1"/>
</dbReference>
<evidence type="ECO:0000256" key="4">
    <source>
        <dbReference type="ARBA" id="ARBA00022884"/>
    </source>
</evidence>
<feature type="domain" description="Exoribonuclease phosphorolytic" evidence="6">
    <location>
        <begin position="146"/>
        <end position="208"/>
    </location>
</feature>
<gene>
    <name evidence="7" type="ORF">CVU83_03245</name>
</gene>
<proteinExistence type="predicted"/>
<dbReference type="InterPro" id="IPR027408">
    <property type="entry name" value="PNPase/RNase_PH_dom_sf"/>
</dbReference>
<dbReference type="SUPFAM" id="SSF54211">
    <property type="entry name" value="Ribosomal protein S5 domain 2-like"/>
    <property type="match status" value="1"/>
</dbReference>
<keyword evidence="4" id="KW-0694">RNA-binding</keyword>
<feature type="non-terminal residue" evidence="7">
    <location>
        <position position="229"/>
    </location>
</feature>
<evidence type="ECO:0000256" key="2">
    <source>
        <dbReference type="ARBA" id="ARBA00022679"/>
    </source>
</evidence>
<dbReference type="EC" id="2.7.7.8" evidence="1"/>
<evidence type="ECO:0000256" key="3">
    <source>
        <dbReference type="ARBA" id="ARBA00022695"/>
    </source>
</evidence>
<dbReference type="InterPro" id="IPR001247">
    <property type="entry name" value="ExoRNase_PH_dom1"/>
</dbReference>
<dbReference type="Pfam" id="PF03725">
    <property type="entry name" value="RNase_PH_C"/>
    <property type="match status" value="1"/>
</dbReference>
<organism evidence="7 8">
    <name type="scientific">Candidatus Falkowbacteria bacterium HGW-Falkowbacteria-2</name>
    <dbReference type="NCBI Taxonomy" id="2013769"/>
    <lineage>
        <taxon>Bacteria</taxon>
        <taxon>Candidatus Falkowiibacteriota</taxon>
    </lineage>
</organism>
<evidence type="ECO:0000313" key="8">
    <source>
        <dbReference type="Proteomes" id="UP000233325"/>
    </source>
</evidence>
<dbReference type="SUPFAM" id="SSF55666">
    <property type="entry name" value="Ribonuclease PH domain 2-like"/>
    <property type="match status" value="1"/>
</dbReference>
<keyword evidence="3" id="KW-0548">Nucleotidyltransferase</keyword>
<protein>
    <recommendedName>
        <fullName evidence="1">polyribonucleotide nucleotidyltransferase</fullName>
        <ecNumber evidence="1">2.7.7.8</ecNumber>
    </recommendedName>
</protein>
<evidence type="ECO:0000256" key="1">
    <source>
        <dbReference type="ARBA" id="ARBA00012416"/>
    </source>
</evidence>
<dbReference type="Gene3D" id="3.30.230.70">
    <property type="entry name" value="GHMP Kinase, N-terminal domain"/>
    <property type="match status" value="1"/>
</dbReference>
<name>A0A2N2DXK4_9BACT</name>
<dbReference type="AlphaFoldDB" id="A0A2N2DXK4"/>
<dbReference type="GO" id="GO:0005829">
    <property type="term" value="C:cytosol"/>
    <property type="evidence" value="ECO:0007669"/>
    <property type="project" value="TreeGrafter"/>
</dbReference>
<evidence type="ECO:0000259" key="5">
    <source>
        <dbReference type="Pfam" id="PF01138"/>
    </source>
</evidence>